<reference evidence="2" key="1">
    <citation type="journal article" date="2019" name="Int. J. Syst. Evol. Microbiol.">
        <title>The Global Catalogue of Microorganisms (GCM) 10K type strain sequencing project: providing services to taxonomists for standard genome sequencing and annotation.</title>
        <authorList>
            <consortium name="The Broad Institute Genomics Platform"/>
            <consortium name="The Broad Institute Genome Sequencing Center for Infectious Disease"/>
            <person name="Wu L."/>
            <person name="Ma J."/>
        </authorList>
    </citation>
    <scope>NUCLEOTIDE SEQUENCE [LARGE SCALE GENOMIC DNA]</scope>
    <source>
        <strain evidence="2">NBRC 111980</strain>
    </source>
</reference>
<gene>
    <name evidence="1" type="ORF">GCM10007901_01710</name>
</gene>
<keyword evidence="2" id="KW-1185">Reference proteome</keyword>
<evidence type="ECO:0000313" key="2">
    <source>
        <dbReference type="Proteomes" id="UP001156670"/>
    </source>
</evidence>
<dbReference type="EMBL" id="BSOB01000003">
    <property type="protein sequence ID" value="GLQ91221.1"/>
    <property type="molecule type" value="Genomic_DNA"/>
</dbReference>
<proteinExistence type="predicted"/>
<protein>
    <submittedName>
        <fullName evidence="1">Uncharacterized protein</fullName>
    </submittedName>
</protein>
<evidence type="ECO:0000313" key="1">
    <source>
        <dbReference type="EMBL" id="GLQ91221.1"/>
    </source>
</evidence>
<organism evidence="1 2">
    <name type="scientific">Dyella acidisoli</name>
    <dbReference type="NCBI Taxonomy" id="1867834"/>
    <lineage>
        <taxon>Bacteria</taxon>
        <taxon>Pseudomonadati</taxon>
        <taxon>Pseudomonadota</taxon>
        <taxon>Gammaproteobacteria</taxon>
        <taxon>Lysobacterales</taxon>
        <taxon>Rhodanobacteraceae</taxon>
        <taxon>Dyella</taxon>
    </lineage>
</organism>
<sequence length="69" mass="8179">MVGLMRVCIGVSHQHETPGQSGRTKHGSYRDLRVNYQHPRAQHLFKVAPEHGHNRRKFFRLFRVIYLQV</sequence>
<comment type="caution">
    <text evidence="1">The sequence shown here is derived from an EMBL/GenBank/DDBJ whole genome shotgun (WGS) entry which is preliminary data.</text>
</comment>
<accession>A0ABQ5XKV4</accession>
<dbReference type="Proteomes" id="UP001156670">
    <property type="component" value="Unassembled WGS sequence"/>
</dbReference>
<name>A0ABQ5XKV4_9GAMM</name>